<feature type="domain" description="Radical SAM core" evidence="5">
    <location>
        <begin position="7"/>
        <end position="231"/>
    </location>
</feature>
<keyword evidence="3" id="KW-0408">Iron</keyword>
<keyword evidence="1" id="KW-0949">S-adenosyl-L-methionine</keyword>
<evidence type="ECO:0000256" key="1">
    <source>
        <dbReference type="ARBA" id="ARBA00022691"/>
    </source>
</evidence>
<dbReference type="AlphaFoldDB" id="A0A8J3J8M9"/>
<dbReference type="Proteomes" id="UP000612808">
    <property type="component" value="Unassembled WGS sequence"/>
</dbReference>
<evidence type="ECO:0000259" key="5">
    <source>
        <dbReference type="PROSITE" id="PS51918"/>
    </source>
</evidence>
<proteinExistence type="predicted"/>
<sequence length="346" mass="38298">MQSDAATTPISRIIWDLTYACPLRCVHCYSESGRRPARTLDRADMLRVVDTIVGCHPERISFAGGEPLLVRWWDEAARILTSHGIPVTVFVSGWLMNETLAGKLADSVTAVTVSVDGPDAATHDAVRGRRGSFARAMRALDQLDRVKRERGRADGPCFELGMDYTMTRTGQRDLGDFVERVSSRFGSLDYIRIGAAMPVGLAQEERFVRDELLDDRELDRLLASGPGLQRRARNEVEVTVEDVRCFLPSSEMSGETATIAQIEPDGALRAFAIYEAKVGNVLEEPIAELWQRALAWRQDPFVLAQTGSVTSLSEWARATRQLDRRYGSAADRARIARRGNAGAATD</sequence>
<dbReference type="GO" id="GO:0051536">
    <property type="term" value="F:iron-sulfur cluster binding"/>
    <property type="evidence" value="ECO:0007669"/>
    <property type="project" value="UniProtKB-KW"/>
</dbReference>
<dbReference type="GO" id="GO:0003824">
    <property type="term" value="F:catalytic activity"/>
    <property type="evidence" value="ECO:0007669"/>
    <property type="project" value="InterPro"/>
</dbReference>
<dbReference type="InterPro" id="IPR058240">
    <property type="entry name" value="rSAM_sf"/>
</dbReference>
<accession>A0A8J3J8M9</accession>
<dbReference type="PANTHER" id="PTHR11228">
    <property type="entry name" value="RADICAL SAM DOMAIN PROTEIN"/>
    <property type="match status" value="1"/>
</dbReference>
<protein>
    <recommendedName>
        <fullName evidence="5">Radical SAM core domain-containing protein</fullName>
    </recommendedName>
</protein>
<dbReference type="CDD" id="cd01335">
    <property type="entry name" value="Radical_SAM"/>
    <property type="match status" value="1"/>
</dbReference>
<dbReference type="SFLD" id="SFLDG01067">
    <property type="entry name" value="SPASM/twitch_domain_containing"/>
    <property type="match status" value="1"/>
</dbReference>
<keyword evidence="2" id="KW-0479">Metal-binding</keyword>
<dbReference type="SUPFAM" id="SSF102114">
    <property type="entry name" value="Radical SAM enzymes"/>
    <property type="match status" value="1"/>
</dbReference>
<keyword evidence="7" id="KW-1185">Reference proteome</keyword>
<keyword evidence="4" id="KW-0411">Iron-sulfur</keyword>
<dbReference type="Pfam" id="PF04055">
    <property type="entry name" value="Radical_SAM"/>
    <property type="match status" value="1"/>
</dbReference>
<dbReference type="InterPro" id="IPR050377">
    <property type="entry name" value="Radical_SAM_PqqE_MftC-like"/>
</dbReference>
<dbReference type="Gene3D" id="3.20.20.70">
    <property type="entry name" value="Aldolase class I"/>
    <property type="match status" value="1"/>
</dbReference>
<name>A0A8J3J8M9_9ACTN</name>
<dbReference type="InterPro" id="IPR007197">
    <property type="entry name" value="rSAM"/>
</dbReference>
<dbReference type="RefSeq" id="WP_203664586.1">
    <property type="nucleotide sequence ID" value="NZ_BAAAZM010000026.1"/>
</dbReference>
<evidence type="ECO:0000313" key="6">
    <source>
        <dbReference type="EMBL" id="GID16028.1"/>
    </source>
</evidence>
<evidence type="ECO:0000256" key="4">
    <source>
        <dbReference type="ARBA" id="ARBA00023014"/>
    </source>
</evidence>
<gene>
    <name evidence="6" type="ORF">Aru02nite_69170</name>
</gene>
<dbReference type="PANTHER" id="PTHR11228:SF7">
    <property type="entry name" value="PQQA PEPTIDE CYCLASE"/>
    <property type="match status" value="1"/>
</dbReference>
<organism evidence="6 7">
    <name type="scientific">Actinocatenispora rupis</name>
    <dbReference type="NCBI Taxonomy" id="519421"/>
    <lineage>
        <taxon>Bacteria</taxon>
        <taxon>Bacillati</taxon>
        <taxon>Actinomycetota</taxon>
        <taxon>Actinomycetes</taxon>
        <taxon>Micromonosporales</taxon>
        <taxon>Micromonosporaceae</taxon>
        <taxon>Actinocatenispora</taxon>
    </lineage>
</organism>
<dbReference type="GO" id="GO:0046872">
    <property type="term" value="F:metal ion binding"/>
    <property type="evidence" value="ECO:0007669"/>
    <property type="project" value="UniProtKB-KW"/>
</dbReference>
<evidence type="ECO:0000256" key="2">
    <source>
        <dbReference type="ARBA" id="ARBA00022723"/>
    </source>
</evidence>
<dbReference type="EMBL" id="BOMB01000051">
    <property type="protein sequence ID" value="GID16028.1"/>
    <property type="molecule type" value="Genomic_DNA"/>
</dbReference>
<evidence type="ECO:0000313" key="7">
    <source>
        <dbReference type="Proteomes" id="UP000612808"/>
    </source>
</evidence>
<dbReference type="SFLD" id="SFLDS00029">
    <property type="entry name" value="Radical_SAM"/>
    <property type="match status" value="1"/>
</dbReference>
<evidence type="ECO:0000256" key="3">
    <source>
        <dbReference type="ARBA" id="ARBA00023004"/>
    </source>
</evidence>
<dbReference type="PROSITE" id="PS51918">
    <property type="entry name" value="RADICAL_SAM"/>
    <property type="match status" value="1"/>
</dbReference>
<reference evidence="6" key="1">
    <citation type="submission" date="2021-01" db="EMBL/GenBank/DDBJ databases">
        <title>Whole genome shotgun sequence of Actinocatenispora rupis NBRC 107355.</title>
        <authorList>
            <person name="Komaki H."/>
            <person name="Tamura T."/>
        </authorList>
    </citation>
    <scope>NUCLEOTIDE SEQUENCE</scope>
    <source>
        <strain evidence="6">NBRC 107355</strain>
    </source>
</reference>
<comment type="caution">
    <text evidence="6">The sequence shown here is derived from an EMBL/GenBank/DDBJ whole genome shotgun (WGS) entry which is preliminary data.</text>
</comment>
<dbReference type="InterPro" id="IPR013785">
    <property type="entry name" value="Aldolase_TIM"/>
</dbReference>